<dbReference type="CDD" id="cd01949">
    <property type="entry name" value="GGDEF"/>
    <property type="match status" value="1"/>
</dbReference>
<dbReference type="InterPro" id="IPR043128">
    <property type="entry name" value="Rev_trsase/Diguanyl_cyclase"/>
</dbReference>
<comment type="caution">
    <text evidence="5">The sequence shown here is derived from an EMBL/GenBank/DDBJ whole genome shotgun (WGS) entry which is preliminary data.</text>
</comment>
<accession>A0A261SRD2</accession>
<dbReference type="InterPro" id="IPR050469">
    <property type="entry name" value="Diguanylate_Cyclase"/>
</dbReference>
<evidence type="ECO:0000256" key="1">
    <source>
        <dbReference type="ARBA" id="ARBA00012528"/>
    </source>
</evidence>
<dbReference type="SMART" id="SM00267">
    <property type="entry name" value="GGDEF"/>
    <property type="match status" value="1"/>
</dbReference>
<dbReference type="OrthoDB" id="9813903at2"/>
<evidence type="ECO:0000313" key="5">
    <source>
        <dbReference type="EMBL" id="OZI39542.1"/>
    </source>
</evidence>
<dbReference type="EMBL" id="NEVL01000002">
    <property type="protein sequence ID" value="OZI39542.1"/>
    <property type="molecule type" value="Genomic_DNA"/>
</dbReference>
<protein>
    <recommendedName>
        <fullName evidence="1">diguanylate cyclase</fullName>
        <ecNumber evidence="1">2.7.7.65</ecNumber>
    </recommendedName>
</protein>
<dbReference type="GO" id="GO:0052621">
    <property type="term" value="F:diguanylate cyclase activity"/>
    <property type="evidence" value="ECO:0007669"/>
    <property type="project" value="UniProtKB-EC"/>
</dbReference>
<feature type="region of interest" description="Disordered" evidence="3">
    <location>
        <begin position="12"/>
        <end position="36"/>
    </location>
</feature>
<dbReference type="PANTHER" id="PTHR45138">
    <property type="entry name" value="REGULATORY COMPONENTS OF SENSORY TRANSDUCTION SYSTEM"/>
    <property type="match status" value="1"/>
</dbReference>
<reference evidence="5 6" key="1">
    <citation type="submission" date="2017-05" db="EMBL/GenBank/DDBJ databases">
        <title>Complete and WGS of Bordetella genogroups.</title>
        <authorList>
            <person name="Spilker T."/>
            <person name="LiPuma J."/>
        </authorList>
    </citation>
    <scope>NUCLEOTIDE SEQUENCE [LARGE SCALE GENOMIC DNA]</scope>
    <source>
        <strain evidence="5 6">AU17610</strain>
    </source>
</reference>
<dbReference type="AlphaFoldDB" id="A0A261SRD2"/>
<dbReference type="FunFam" id="3.30.70.270:FF:000001">
    <property type="entry name" value="Diguanylate cyclase domain protein"/>
    <property type="match status" value="1"/>
</dbReference>
<dbReference type="NCBIfam" id="TIGR00254">
    <property type="entry name" value="GGDEF"/>
    <property type="match status" value="1"/>
</dbReference>
<gene>
    <name evidence="5" type="ORF">CEG14_06205</name>
</gene>
<evidence type="ECO:0000259" key="4">
    <source>
        <dbReference type="PROSITE" id="PS50887"/>
    </source>
</evidence>
<dbReference type="Gene3D" id="3.30.70.270">
    <property type="match status" value="1"/>
</dbReference>
<sequence length="237" mass="25989">MASRGAARCIMTDARKRYRPPSGTPPGSDRRRIGPRTLSLGARPLGLTPALAARFQALHEENARLRALALTDDLTGAYNRRYFASRLRRALQAGTRAEGVALCLFDLDDFKRINDQHGHHAGDRLLRLVARSVQRRLRRAEDSLCRLGGDEFAAICSAASPNDAMEQARQMMQAVRALGQIGAAHGLPAVTAAFGVIWLAPDVTPGWREAYAAADRALYRAKLAGKNDVVLADWREH</sequence>
<dbReference type="InterPro" id="IPR029787">
    <property type="entry name" value="Nucleotide_cyclase"/>
</dbReference>
<evidence type="ECO:0000313" key="6">
    <source>
        <dbReference type="Proteomes" id="UP000217005"/>
    </source>
</evidence>
<dbReference type="InterPro" id="IPR000160">
    <property type="entry name" value="GGDEF_dom"/>
</dbReference>
<dbReference type="EC" id="2.7.7.65" evidence="1"/>
<dbReference type="SUPFAM" id="SSF55073">
    <property type="entry name" value="Nucleotide cyclase"/>
    <property type="match status" value="1"/>
</dbReference>
<proteinExistence type="predicted"/>
<organism evidence="5 6">
    <name type="scientific">Bordetella genomosp. 1</name>
    <dbReference type="NCBI Taxonomy" id="1395607"/>
    <lineage>
        <taxon>Bacteria</taxon>
        <taxon>Pseudomonadati</taxon>
        <taxon>Pseudomonadota</taxon>
        <taxon>Betaproteobacteria</taxon>
        <taxon>Burkholderiales</taxon>
        <taxon>Alcaligenaceae</taxon>
        <taxon>Bordetella</taxon>
    </lineage>
</organism>
<evidence type="ECO:0000256" key="2">
    <source>
        <dbReference type="ARBA" id="ARBA00034247"/>
    </source>
</evidence>
<name>A0A261SRD2_9BORD</name>
<dbReference type="Proteomes" id="UP000217005">
    <property type="component" value="Unassembled WGS sequence"/>
</dbReference>
<dbReference type="PROSITE" id="PS50887">
    <property type="entry name" value="GGDEF"/>
    <property type="match status" value="1"/>
</dbReference>
<dbReference type="PANTHER" id="PTHR45138:SF9">
    <property type="entry name" value="DIGUANYLATE CYCLASE DGCM-RELATED"/>
    <property type="match status" value="1"/>
</dbReference>
<feature type="domain" description="GGDEF" evidence="4">
    <location>
        <begin position="98"/>
        <end position="234"/>
    </location>
</feature>
<evidence type="ECO:0000256" key="3">
    <source>
        <dbReference type="SAM" id="MobiDB-lite"/>
    </source>
</evidence>
<dbReference type="Pfam" id="PF00990">
    <property type="entry name" value="GGDEF"/>
    <property type="match status" value="1"/>
</dbReference>
<comment type="catalytic activity">
    <reaction evidence="2">
        <text>2 GTP = 3',3'-c-di-GMP + 2 diphosphate</text>
        <dbReference type="Rhea" id="RHEA:24898"/>
        <dbReference type="ChEBI" id="CHEBI:33019"/>
        <dbReference type="ChEBI" id="CHEBI:37565"/>
        <dbReference type="ChEBI" id="CHEBI:58805"/>
        <dbReference type="EC" id="2.7.7.65"/>
    </reaction>
</comment>